<feature type="compositionally biased region" description="Polar residues" evidence="2">
    <location>
        <begin position="441"/>
        <end position="458"/>
    </location>
</feature>
<dbReference type="Pfam" id="PF00611">
    <property type="entry name" value="FCH"/>
    <property type="match status" value="1"/>
</dbReference>
<evidence type="ECO:0000256" key="2">
    <source>
        <dbReference type="SAM" id="MobiDB-lite"/>
    </source>
</evidence>
<dbReference type="Gene3D" id="1.20.1270.60">
    <property type="entry name" value="Arfaptin homology (AH) domain/BAR domain"/>
    <property type="match status" value="1"/>
</dbReference>
<feature type="compositionally biased region" description="Low complexity" evidence="2">
    <location>
        <begin position="429"/>
        <end position="440"/>
    </location>
</feature>
<dbReference type="PANTHER" id="PTHR23065">
    <property type="entry name" value="PROLINE-SERINE-THREONINE PHOSPHATASE INTERACTING PROTEIN 1"/>
    <property type="match status" value="1"/>
</dbReference>
<accession>A0ABP9YKK4</accession>
<feature type="domain" description="FCH" evidence="3">
    <location>
        <begin position="9"/>
        <end position="98"/>
    </location>
</feature>
<dbReference type="SMART" id="SM00055">
    <property type="entry name" value="FCH"/>
    <property type="match status" value="1"/>
</dbReference>
<dbReference type="SUPFAM" id="SSF103657">
    <property type="entry name" value="BAR/IMD domain-like"/>
    <property type="match status" value="1"/>
</dbReference>
<keyword evidence="5" id="KW-1185">Reference proteome</keyword>
<dbReference type="InterPro" id="IPR001060">
    <property type="entry name" value="FCH_dom"/>
</dbReference>
<dbReference type="PANTHER" id="PTHR23065:SF54">
    <property type="entry name" value="SUPPRESSOR OF YEAST PROFILIN DELETION"/>
    <property type="match status" value="1"/>
</dbReference>
<protein>
    <recommendedName>
        <fullName evidence="3">FCH domain-containing protein</fullName>
    </recommendedName>
</protein>
<evidence type="ECO:0000313" key="4">
    <source>
        <dbReference type="EMBL" id="GAA5807399.1"/>
    </source>
</evidence>
<sequence>MSQTRDYVEAFLTKKPKEGITIVQERLKDSVTLDKELAEYFKERAEIEENYAKSLAKASKRLYTMDPSVLGHFAPIWELLLKEFNQVANYHSELAYRVSQEIEMPLRSPASQDYRTLEQMEPIIHSIENKNRLSSVKGSIFKKSNKPTWETQGVEYLDLAQKMDESRLTRIKESVTKFEQIQSQQLMKRIELSKKTLSAANTFDTQHDIRDFCTQRSKGLVLLRPRLNSHDSQRSTTSSNKFKSVFMKKKKQDKDHPYSSDQHSLHSVSESLDATIPVAAKPPSVTSTNDSSLPSIQQGIPLVDAEGYSIPTTTGQLPTIASDLSSRNTSDDLDSDFQSLKLNQKLQINIKDDIVPIETTEANETFNKMASMLRERTPTITRRPRGRRESSIIRSQTDSSLNSAYNDSHRANSITSLPSLRSSTSNPFLQSQQSISPSLSNTTPYSSSPQQANTPTSEFAATSWQLQPIMEDQQPDVHFAIHEKTSMADQHHQLTVDGQVFITYTGHTNTPIQINPFQTQGIQQLTPNPQYITSTDKNYTLETNQLPQGQAVLCFTYRVNVNGDGRIALPIRLLPSWKCVEGISYLMIKHNKHPLVENVKGSVNVFYDKVNSVQSTPQGMWQTETKCLTWQLEDLLDQYKLLEGNPRLLAKFLLEENHMGTIEPIRFNYLVKGALVTGFTIDLVDNQPLRQTLETTVQSENILIV</sequence>
<organism evidence="4 5">
    <name type="scientific">Mucor flavus</name>
    <dbReference type="NCBI Taxonomy" id="439312"/>
    <lineage>
        <taxon>Eukaryota</taxon>
        <taxon>Fungi</taxon>
        <taxon>Fungi incertae sedis</taxon>
        <taxon>Mucoromycota</taxon>
        <taxon>Mucoromycotina</taxon>
        <taxon>Mucoromycetes</taxon>
        <taxon>Mucorales</taxon>
        <taxon>Mucorineae</taxon>
        <taxon>Mucoraceae</taxon>
        <taxon>Mucor</taxon>
    </lineage>
</organism>
<keyword evidence="1" id="KW-0254">Endocytosis</keyword>
<comment type="caution">
    <text evidence="4">The sequence shown here is derived from an EMBL/GenBank/DDBJ whole genome shotgun (WGS) entry which is preliminary data.</text>
</comment>
<feature type="region of interest" description="Disordered" evidence="2">
    <location>
        <begin position="374"/>
        <end position="458"/>
    </location>
</feature>
<evidence type="ECO:0000313" key="5">
    <source>
        <dbReference type="Proteomes" id="UP001473302"/>
    </source>
</evidence>
<evidence type="ECO:0000259" key="3">
    <source>
        <dbReference type="SMART" id="SM00055"/>
    </source>
</evidence>
<proteinExistence type="predicted"/>
<feature type="region of interest" description="Disordered" evidence="2">
    <location>
        <begin position="224"/>
        <end position="267"/>
    </location>
</feature>
<evidence type="ECO:0000256" key="1">
    <source>
        <dbReference type="ARBA" id="ARBA00022583"/>
    </source>
</evidence>
<name>A0ABP9YKK4_9FUNG</name>
<feature type="compositionally biased region" description="Polar residues" evidence="2">
    <location>
        <begin position="396"/>
        <end position="428"/>
    </location>
</feature>
<gene>
    <name evidence="4" type="ORF">MFLAVUS_000760</name>
</gene>
<dbReference type="Proteomes" id="UP001473302">
    <property type="component" value="Unassembled WGS sequence"/>
</dbReference>
<dbReference type="Pfam" id="PF10291">
    <property type="entry name" value="muHD"/>
    <property type="match status" value="1"/>
</dbReference>
<dbReference type="InterPro" id="IPR027267">
    <property type="entry name" value="AH/BAR_dom_sf"/>
</dbReference>
<dbReference type="EMBL" id="BAABUK010000002">
    <property type="protein sequence ID" value="GAA5807399.1"/>
    <property type="molecule type" value="Genomic_DNA"/>
</dbReference>
<reference evidence="4 5" key="1">
    <citation type="submission" date="2024-04" db="EMBL/GenBank/DDBJ databases">
        <title>genome sequences of Mucor flavus KT1a and Helicostylum pulchrum KT1b strains isolated from the surface of a dry-aged beef.</title>
        <authorList>
            <person name="Toyotome T."/>
            <person name="Hosono M."/>
            <person name="Torimaru M."/>
            <person name="Fukuda K."/>
            <person name="Mikami N."/>
        </authorList>
    </citation>
    <scope>NUCLEOTIDE SEQUENCE [LARGE SCALE GENOMIC DNA]</scope>
    <source>
        <strain evidence="4 5">KT1a</strain>
    </source>
</reference>
<dbReference type="InterPro" id="IPR018808">
    <property type="entry name" value="Muniscin_C"/>
</dbReference>